<dbReference type="InterPro" id="IPR000182">
    <property type="entry name" value="GNAT_dom"/>
</dbReference>
<dbReference type="EMBL" id="JBHRZI010000011">
    <property type="protein sequence ID" value="MFC3891607.1"/>
    <property type="molecule type" value="Genomic_DNA"/>
</dbReference>
<dbReference type="PROSITE" id="PS51186">
    <property type="entry name" value="GNAT"/>
    <property type="match status" value="1"/>
</dbReference>
<dbReference type="InterPro" id="IPR016181">
    <property type="entry name" value="Acyl_CoA_acyltransferase"/>
</dbReference>
<evidence type="ECO:0000313" key="4">
    <source>
        <dbReference type="EMBL" id="MFC3891607.1"/>
    </source>
</evidence>
<evidence type="ECO:0000256" key="2">
    <source>
        <dbReference type="ARBA" id="ARBA00023315"/>
    </source>
</evidence>
<dbReference type="CDD" id="cd04301">
    <property type="entry name" value="NAT_SF"/>
    <property type="match status" value="1"/>
</dbReference>
<accession>A0ABV8BQJ1</accession>
<dbReference type="InterPro" id="IPR050832">
    <property type="entry name" value="Bact_Acetyltransf"/>
</dbReference>
<dbReference type="Pfam" id="PF00583">
    <property type="entry name" value="Acetyltransf_1"/>
    <property type="match status" value="1"/>
</dbReference>
<keyword evidence="1 4" id="KW-0808">Transferase</keyword>
<organism evidence="4 5">
    <name type="scientific">Lentzea rhizosphaerae</name>
    <dbReference type="NCBI Taxonomy" id="2041025"/>
    <lineage>
        <taxon>Bacteria</taxon>
        <taxon>Bacillati</taxon>
        <taxon>Actinomycetota</taxon>
        <taxon>Actinomycetes</taxon>
        <taxon>Pseudonocardiales</taxon>
        <taxon>Pseudonocardiaceae</taxon>
        <taxon>Lentzea</taxon>
    </lineage>
</organism>
<comment type="caution">
    <text evidence="4">The sequence shown here is derived from an EMBL/GenBank/DDBJ whole genome shotgun (WGS) entry which is preliminary data.</text>
</comment>
<dbReference type="GO" id="GO:0016746">
    <property type="term" value="F:acyltransferase activity"/>
    <property type="evidence" value="ECO:0007669"/>
    <property type="project" value="UniProtKB-KW"/>
</dbReference>
<gene>
    <name evidence="4" type="ORF">ACFOWZ_08970</name>
</gene>
<dbReference type="PANTHER" id="PTHR43877">
    <property type="entry name" value="AMINOALKYLPHOSPHONATE N-ACETYLTRANSFERASE-RELATED-RELATED"/>
    <property type="match status" value="1"/>
</dbReference>
<dbReference type="Gene3D" id="3.40.630.30">
    <property type="match status" value="1"/>
</dbReference>
<keyword evidence="2 4" id="KW-0012">Acyltransferase</keyword>
<evidence type="ECO:0000313" key="5">
    <source>
        <dbReference type="Proteomes" id="UP001595690"/>
    </source>
</evidence>
<name>A0ABV8BQJ1_9PSEU</name>
<evidence type="ECO:0000259" key="3">
    <source>
        <dbReference type="PROSITE" id="PS51186"/>
    </source>
</evidence>
<feature type="domain" description="N-acetyltransferase" evidence="3">
    <location>
        <begin position="6"/>
        <end position="160"/>
    </location>
</feature>
<protein>
    <submittedName>
        <fullName evidence="4">GNAT family N-acetyltransferase</fullName>
        <ecNumber evidence="4">2.3.1.-</ecNumber>
    </submittedName>
</protein>
<keyword evidence="5" id="KW-1185">Reference proteome</keyword>
<reference evidence="5" key="1">
    <citation type="journal article" date="2019" name="Int. J. Syst. Evol. Microbiol.">
        <title>The Global Catalogue of Microorganisms (GCM) 10K type strain sequencing project: providing services to taxonomists for standard genome sequencing and annotation.</title>
        <authorList>
            <consortium name="The Broad Institute Genomics Platform"/>
            <consortium name="The Broad Institute Genome Sequencing Center for Infectious Disease"/>
            <person name="Wu L."/>
            <person name="Ma J."/>
        </authorList>
    </citation>
    <scope>NUCLEOTIDE SEQUENCE [LARGE SCALE GENOMIC DNA]</scope>
    <source>
        <strain evidence="5">CGMCC 4.7405</strain>
    </source>
</reference>
<sequence>MGVEEFDFAHAPEHERRDLYEVLAASEAEELREAAPYEHQITGWQSPNDLGFGPARFAVAREGEQIVGYVSARVTEEAANDHIALVYIVVLPEFRRRGIGTALLHALPSLMPGRTVAECWNVYEGTAGEHFAAARGLRIVTSMTRQRLNVTELPEIGEVPAGYELVTWTGRTPDEFAQVCVDGLNAMSDAPFGDTALDSAGYTVDRLRREESNVLDAGGDRWVVLALRGREIAGLTIVERGPGDPATAEQLHTVVVPAHRGRGLGMVLKARMLHELTGVEVIFTRTSSGNEHMLRVNHALGYRDLYTYLAVQAKS</sequence>
<dbReference type="EC" id="2.3.1.-" evidence="4"/>
<dbReference type="Proteomes" id="UP001595690">
    <property type="component" value="Unassembled WGS sequence"/>
</dbReference>
<evidence type="ECO:0000256" key="1">
    <source>
        <dbReference type="ARBA" id="ARBA00022679"/>
    </source>
</evidence>
<dbReference type="SUPFAM" id="SSF55729">
    <property type="entry name" value="Acyl-CoA N-acyltransferases (Nat)"/>
    <property type="match status" value="2"/>
</dbReference>
<proteinExistence type="predicted"/>
<dbReference type="RefSeq" id="WP_382371034.1">
    <property type="nucleotide sequence ID" value="NZ_JBHRZI010000011.1"/>
</dbReference>